<organism evidence="1">
    <name type="scientific">marine metagenome</name>
    <dbReference type="NCBI Taxonomy" id="408172"/>
    <lineage>
        <taxon>unclassified sequences</taxon>
        <taxon>metagenomes</taxon>
        <taxon>ecological metagenomes</taxon>
    </lineage>
</organism>
<gene>
    <name evidence="1" type="ORF">METZ01_LOCUS131611</name>
</gene>
<evidence type="ECO:0000313" key="1">
    <source>
        <dbReference type="EMBL" id="SVA78757.1"/>
    </source>
</evidence>
<dbReference type="InterPro" id="IPR019151">
    <property type="entry name" value="Proteasome_assmbl_chaperone_2"/>
</dbReference>
<dbReference type="Pfam" id="PF09754">
    <property type="entry name" value="PAC2"/>
    <property type="match status" value="1"/>
</dbReference>
<dbReference type="InterPro" id="IPR038389">
    <property type="entry name" value="PSMG2_sf"/>
</dbReference>
<dbReference type="EMBL" id="UINC01018696">
    <property type="protein sequence ID" value="SVA78757.1"/>
    <property type="molecule type" value="Genomic_DNA"/>
</dbReference>
<accession>A0A381YQH8</accession>
<evidence type="ECO:0008006" key="2">
    <source>
        <dbReference type="Google" id="ProtNLM"/>
    </source>
</evidence>
<sequence length="306" mass="34948">MRIGDFEFPDPMPELKDPHVLAVLRPWIDVGNVGTLSMRRLERHLESKEIGRLVKPGRYYDFTRYRPKSVLKQGVREYSIPSSTISACVREHGPDLITLHLLEPHLYGEDYTDSVIEVLKYFGVKRYSMIGAMYDMVPHTRQLLVSGGTVNADNEDEYKLVGVRPSDYEGPTTITYLISNTLEEMDVETRIFVVHLPQYFQVEEDFTGTARLMEVLCTLYGLPSRLADPERGRQQYASLQNIVSDTSEVAGLLERLEERYDRENREGDSSSSPLSPMVEEFLQGLGSNVDLDLDIDLDFDDDPIDE</sequence>
<name>A0A381YQH8_9ZZZZ</name>
<dbReference type="Gene3D" id="3.40.50.10900">
    <property type="entry name" value="PAC-like subunit"/>
    <property type="match status" value="1"/>
</dbReference>
<reference evidence="1" key="1">
    <citation type="submission" date="2018-05" db="EMBL/GenBank/DDBJ databases">
        <authorList>
            <person name="Lanie J.A."/>
            <person name="Ng W.-L."/>
            <person name="Kazmierczak K.M."/>
            <person name="Andrzejewski T.M."/>
            <person name="Davidsen T.M."/>
            <person name="Wayne K.J."/>
            <person name="Tettelin H."/>
            <person name="Glass J.I."/>
            <person name="Rusch D."/>
            <person name="Podicherti R."/>
            <person name="Tsui H.-C.T."/>
            <person name="Winkler M.E."/>
        </authorList>
    </citation>
    <scope>NUCLEOTIDE SEQUENCE</scope>
</reference>
<dbReference type="SUPFAM" id="SSF159659">
    <property type="entry name" value="Cgl1923-like"/>
    <property type="match status" value="1"/>
</dbReference>
<protein>
    <recommendedName>
        <fullName evidence="2">PAC2 family protein</fullName>
    </recommendedName>
</protein>
<dbReference type="AlphaFoldDB" id="A0A381YQH8"/>
<proteinExistence type="predicted"/>